<dbReference type="SUPFAM" id="SSF52540">
    <property type="entry name" value="P-loop containing nucleoside triphosphate hydrolases"/>
    <property type="match status" value="1"/>
</dbReference>
<comment type="caution">
    <text evidence="3">The sequence shown here is derived from an EMBL/GenBank/DDBJ whole genome shotgun (WGS) entry which is preliminary data.</text>
</comment>
<sequence length="875" mass="98164">MPIQRAKPLTQLYADIADYDLVLVPDAPLASALNRRLDRPHFGTFATTPRRLAAGRREQAEDRVAFLDVVDSVRSSTPRTDGDTGAVDNWKTLAYAIGNVLQCWEHHGAADAILDYDEFADSTTEAVVEQLSTRQTTSQQLTEYTVSASQDVAVVGETQFTELEQSILPEAYDSYSLFAEESFELPAVNIFDSPGHIVDALLDSIDEERADDVAVVLENGSQYSSLVESAFESADIPYYGGPGFVDDPDHRALVRLLRVAHRGSDTTVADVKPILSHCGVDLGVAHDEKRLSAVSHPDLEWLQACCAEIASRTFRDVLETYESKSGATLDRLRTELETLGLLETPVTADALGRLEYYLDTYEVPVDRENSGVLLADAKSSGYVGRPVVFYLGLDEGWTHSAPQRPWVDTAEQFERYIRRFQLLLQSGREQYYLVQDTAGGQPVTPCLYFNELLDAECSQFSDLDSVSYSRPRNGDGGGFEREPLDPPVESESVETISQSSLNTYVNSPRDYLFSRLLDSPDADYFEEGQLFHDFAEFYVNHPESVDESVVDEVVELMCSEVRPFYPEHDRTLRARRYRIGLETIMAFLDANRPEAGDFLTAASGFGTNTFAERFDRPVDAPITERWFENAELGIKGLIDLVYAPDHLLDYKSGSKKSAYDVVKQSAIDPPSDTVDYQALLYLTHYRTVRPDERLEFTFFYFLDNLDDVVAGEANLDDTLTTVSYHPTTFDEYVGSRDAYDELLDGYSDCVATFEALGFEAYADIVDGLSFPETTDRAELRASEFAEQFTEAVVAGTPDDVDAEKGSDQAIRALNGVRKRAYFREDLDRFEEFIEERLAELDRRRAGEERFPVDGPGGEPNYRRVDHRDLLLEGDR</sequence>
<dbReference type="InterPro" id="IPR027417">
    <property type="entry name" value="P-loop_NTPase"/>
</dbReference>
<feature type="region of interest" description="Disordered" evidence="1">
    <location>
        <begin position="468"/>
        <end position="487"/>
    </location>
</feature>
<feature type="domain" description="PD-(D/E)XK endonuclease-like" evidence="2">
    <location>
        <begin position="495"/>
        <end position="701"/>
    </location>
</feature>
<protein>
    <submittedName>
        <fullName evidence="3">PD-(D/E)XK nuclease family protein</fullName>
    </submittedName>
</protein>
<proteinExistence type="predicted"/>
<gene>
    <name evidence="3" type="ORF">EGD98_10715</name>
</gene>
<evidence type="ECO:0000313" key="4">
    <source>
        <dbReference type="Proteomes" id="UP000783863"/>
    </source>
</evidence>
<organism evidence="3 4">
    <name type="scientific">Haloarcula salinisoli</name>
    <dbReference type="NCBI Taxonomy" id="2487746"/>
    <lineage>
        <taxon>Archaea</taxon>
        <taxon>Methanobacteriati</taxon>
        <taxon>Methanobacteriota</taxon>
        <taxon>Stenosarchaea group</taxon>
        <taxon>Halobacteria</taxon>
        <taxon>Halobacteriales</taxon>
        <taxon>Haloarculaceae</taxon>
        <taxon>Haloarcula</taxon>
    </lineage>
</organism>
<dbReference type="InterPro" id="IPR038726">
    <property type="entry name" value="PDDEXK_AddAB-type"/>
</dbReference>
<feature type="region of interest" description="Disordered" evidence="1">
    <location>
        <begin position="845"/>
        <end position="867"/>
    </location>
</feature>
<evidence type="ECO:0000259" key="2">
    <source>
        <dbReference type="Pfam" id="PF12705"/>
    </source>
</evidence>
<dbReference type="RefSeq" id="WP_220588369.1">
    <property type="nucleotide sequence ID" value="NZ_RKLQ01000002.1"/>
</dbReference>
<evidence type="ECO:0000313" key="3">
    <source>
        <dbReference type="EMBL" id="MBX0304138.1"/>
    </source>
</evidence>
<dbReference type="AlphaFoldDB" id="A0A8J8CBB8"/>
<dbReference type="EMBL" id="RKLQ01000002">
    <property type="protein sequence ID" value="MBX0304138.1"/>
    <property type="molecule type" value="Genomic_DNA"/>
</dbReference>
<keyword evidence="4" id="KW-1185">Reference proteome</keyword>
<name>A0A8J8CBB8_9EURY</name>
<accession>A0A8J8CBB8</accession>
<reference evidence="3" key="1">
    <citation type="submission" date="2021-06" db="EMBL/GenBank/DDBJ databases">
        <title>Halomicroarcula sp. F24A a new haloarchaeum isolated from saline soil.</title>
        <authorList>
            <person name="Duran-Viseras A."/>
            <person name="Sanchez-Porro C."/>
            <person name="Ventosa A."/>
        </authorList>
    </citation>
    <scope>NUCLEOTIDE SEQUENCE</scope>
    <source>
        <strain evidence="3">F24A</strain>
    </source>
</reference>
<dbReference type="Pfam" id="PF12705">
    <property type="entry name" value="PDDEXK_1"/>
    <property type="match status" value="1"/>
</dbReference>
<evidence type="ECO:0000256" key="1">
    <source>
        <dbReference type="SAM" id="MobiDB-lite"/>
    </source>
</evidence>
<dbReference type="Proteomes" id="UP000783863">
    <property type="component" value="Unassembled WGS sequence"/>
</dbReference>